<keyword evidence="2" id="KW-0963">Cytoplasm</keyword>
<dbReference type="Gene3D" id="1.10.150.50">
    <property type="entry name" value="Transcription Factor, Ets-1"/>
    <property type="match status" value="1"/>
</dbReference>
<feature type="region of interest" description="Disordered" evidence="5">
    <location>
        <begin position="191"/>
        <end position="211"/>
    </location>
</feature>
<evidence type="ECO:0000256" key="1">
    <source>
        <dbReference type="ARBA" id="ARBA00004496"/>
    </source>
</evidence>
<dbReference type="AlphaFoldDB" id="A0A8K0DH93"/>
<gene>
    <name evidence="7" type="ORF">ILUMI_02954</name>
</gene>
<dbReference type="EMBL" id="VTPC01001077">
    <property type="protein sequence ID" value="KAF2903231.1"/>
    <property type="molecule type" value="Genomic_DNA"/>
</dbReference>
<dbReference type="FunFam" id="1.10.150.50:FF:000055">
    <property type="entry name" value="Sterile alpha motif domain containing 5"/>
    <property type="match status" value="1"/>
</dbReference>
<protein>
    <recommendedName>
        <fullName evidence="4">Sterile alpha motif domain-containing protein 5</fullName>
    </recommendedName>
</protein>
<dbReference type="InterPro" id="IPR051725">
    <property type="entry name" value="SAM-SH3_domain_protein"/>
</dbReference>
<evidence type="ECO:0000259" key="6">
    <source>
        <dbReference type="PROSITE" id="PS50105"/>
    </source>
</evidence>
<evidence type="ECO:0000313" key="7">
    <source>
        <dbReference type="EMBL" id="KAF2903231.1"/>
    </source>
</evidence>
<dbReference type="Proteomes" id="UP000801492">
    <property type="component" value="Unassembled WGS sequence"/>
</dbReference>
<dbReference type="PANTHER" id="PTHR12301">
    <property type="entry name" value="SAM-DOMAIN, SH3 AND NUCLEAR LOCALIZATION SIGNALS PROTEIN RELATED"/>
    <property type="match status" value="1"/>
</dbReference>
<dbReference type="GO" id="GO:0005737">
    <property type="term" value="C:cytoplasm"/>
    <property type="evidence" value="ECO:0007669"/>
    <property type="project" value="UniProtKB-SubCell"/>
</dbReference>
<evidence type="ECO:0000313" key="8">
    <source>
        <dbReference type="Proteomes" id="UP000801492"/>
    </source>
</evidence>
<comment type="subunit">
    <text evidence="3">Interacts promiscuously (via SAM domain) with EPHA5, EPHA6, EPHA7, EPHA8, EPHB1, EPHB2, EPHB3 and EPHB4 (via SAM domain) (in vitro).</text>
</comment>
<dbReference type="Pfam" id="PF00536">
    <property type="entry name" value="SAM_1"/>
    <property type="match status" value="1"/>
</dbReference>
<accession>A0A8K0DH93</accession>
<dbReference type="PROSITE" id="PS50105">
    <property type="entry name" value="SAM_DOMAIN"/>
    <property type="match status" value="1"/>
</dbReference>
<feature type="compositionally biased region" description="Low complexity" evidence="5">
    <location>
        <begin position="192"/>
        <end position="201"/>
    </location>
</feature>
<reference evidence="7" key="1">
    <citation type="submission" date="2019-08" db="EMBL/GenBank/DDBJ databases">
        <title>The genome of the North American firefly Photinus pyralis.</title>
        <authorList>
            <consortium name="Photinus pyralis genome working group"/>
            <person name="Fallon T.R."/>
            <person name="Sander Lower S.E."/>
            <person name="Weng J.-K."/>
        </authorList>
    </citation>
    <scope>NUCLEOTIDE SEQUENCE</scope>
    <source>
        <strain evidence="7">TRF0915ILg1</strain>
        <tissue evidence="7">Whole body</tissue>
    </source>
</reference>
<dbReference type="OrthoDB" id="1919336at2759"/>
<comment type="subcellular location">
    <subcellularLocation>
        <location evidence="1">Cytoplasm</location>
    </subcellularLocation>
</comment>
<keyword evidence="8" id="KW-1185">Reference proteome</keyword>
<name>A0A8K0DH93_IGNLU</name>
<dbReference type="InterPro" id="IPR013761">
    <property type="entry name" value="SAM/pointed_sf"/>
</dbReference>
<dbReference type="SUPFAM" id="SSF47769">
    <property type="entry name" value="SAM/Pointed domain"/>
    <property type="match status" value="1"/>
</dbReference>
<evidence type="ECO:0000256" key="4">
    <source>
        <dbReference type="ARBA" id="ARBA00073398"/>
    </source>
</evidence>
<comment type="caution">
    <text evidence="7">The sequence shown here is derived from an EMBL/GenBank/DDBJ whole genome shotgun (WGS) entry which is preliminary data.</text>
</comment>
<organism evidence="7 8">
    <name type="scientific">Ignelater luminosus</name>
    <name type="common">Cucubano</name>
    <name type="synonym">Pyrophorus luminosus</name>
    <dbReference type="NCBI Taxonomy" id="2038154"/>
    <lineage>
        <taxon>Eukaryota</taxon>
        <taxon>Metazoa</taxon>
        <taxon>Ecdysozoa</taxon>
        <taxon>Arthropoda</taxon>
        <taxon>Hexapoda</taxon>
        <taxon>Insecta</taxon>
        <taxon>Pterygota</taxon>
        <taxon>Neoptera</taxon>
        <taxon>Endopterygota</taxon>
        <taxon>Coleoptera</taxon>
        <taxon>Polyphaga</taxon>
        <taxon>Elateriformia</taxon>
        <taxon>Elateroidea</taxon>
        <taxon>Elateridae</taxon>
        <taxon>Agrypninae</taxon>
        <taxon>Pyrophorini</taxon>
        <taxon>Ignelater</taxon>
    </lineage>
</organism>
<sequence length="289" mass="33215">MAYNIVNEWLKSLHLGQYSESFIENGYDDLEICKQVGDPDLDAIGVFDPDHRNAILKSVQDLRVEGAVAVYLNIGYIRDEYDEVVCIAENSDDPRFYSFVNSHQELIRFTNDYEESKPELVRIPQMRLHMMLSEKLAQDNIRLSCLPYTTLVSESLTLLDTEVNEDDGFSSDDDIPLSHNFIDNNIPTTFASTQQKSNSSKTNKKQERSSLKWAKTCSETNYPKHMFLGNTTLPDEIMNLITPYKPFKVFFPDSFMQQIIDMTELDSAQTRPNKPITTSIAEMERFFGI</sequence>
<feature type="domain" description="SAM" evidence="6">
    <location>
        <begin position="1"/>
        <end position="65"/>
    </location>
</feature>
<evidence type="ECO:0000256" key="5">
    <source>
        <dbReference type="SAM" id="MobiDB-lite"/>
    </source>
</evidence>
<evidence type="ECO:0000256" key="3">
    <source>
        <dbReference type="ARBA" id="ARBA00065890"/>
    </source>
</evidence>
<dbReference type="PANTHER" id="PTHR12301:SF8">
    <property type="entry name" value="STERILE ALPHA MOTIF DOMAIN-CONTAINING PROTEIN 5"/>
    <property type="match status" value="1"/>
</dbReference>
<evidence type="ECO:0000256" key="2">
    <source>
        <dbReference type="ARBA" id="ARBA00022490"/>
    </source>
</evidence>
<proteinExistence type="predicted"/>
<dbReference type="InterPro" id="IPR001660">
    <property type="entry name" value="SAM"/>
</dbReference>
<dbReference type="SMART" id="SM00454">
    <property type="entry name" value="SAM"/>
    <property type="match status" value="1"/>
</dbReference>